<keyword evidence="2" id="KW-0560">Oxidoreductase</keyword>
<dbReference type="GO" id="GO:0016491">
    <property type="term" value="F:oxidoreductase activity"/>
    <property type="evidence" value="ECO:0007669"/>
    <property type="project" value="UniProtKB-KW"/>
</dbReference>
<dbReference type="OrthoDB" id="597510at2"/>
<reference evidence="3 4" key="1">
    <citation type="submission" date="2016-10" db="EMBL/GenBank/DDBJ databases">
        <authorList>
            <person name="de Groot N.N."/>
        </authorList>
    </citation>
    <scope>NUCLEOTIDE SEQUENCE [LARGE SCALE GENOMIC DNA]</scope>
    <source>
        <strain evidence="3 4">DSM 21039</strain>
    </source>
</reference>
<dbReference type="Proteomes" id="UP000198984">
    <property type="component" value="Unassembled WGS sequence"/>
</dbReference>
<keyword evidence="4" id="KW-1185">Reference proteome</keyword>
<dbReference type="PANTHER" id="PTHR24320">
    <property type="entry name" value="RETINOL DEHYDROGENASE"/>
    <property type="match status" value="1"/>
</dbReference>
<sequence length="315" mass="34257">MRTVQQPIHSGWNAASTAAEIAAGHDLTGKVALVTGGNSGIGYETVKTLAAAGAQVIVGARDAGKWEHRPAELKQAVFIPLDLADPASVDAFAARFLSEYNSLYLLFNNAGIFRPPQFLKDKRGYEIQFGVNHLGHFQLSGRLWPALKNAGGARVIAISSVGHRRMGVQLDDLNFEKQGYDKMKAYGQSKTANSLFAVELDRRGQEHGVRAFAVHPGAIRTDIFRYMSGEEVQAFEQQITRFKTLQEGAATAIWCALSDQLNGMGGVYCEDCDLAELLPDDSQSTGHGVRSFAVDPDKAAALWQFSETVTGVRWP</sequence>
<dbReference type="AlphaFoldDB" id="A0A1H7R1Q3"/>
<dbReference type="InterPro" id="IPR002347">
    <property type="entry name" value="SDR_fam"/>
</dbReference>
<evidence type="ECO:0000256" key="1">
    <source>
        <dbReference type="ARBA" id="ARBA00006484"/>
    </source>
</evidence>
<comment type="similarity">
    <text evidence="1">Belongs to the short-chain dehydrogenases/reductases (SDR) family.</text>
</comment>
<dbReference type="PRINTS" id="PR00081">
    <property type="entry name" value="GDHRDH"/>
</dbReference>
<evidence type="ECO:0000313" key="3">
    <source>
        <dbReference type="EMBL" id="SEL53908.1"/>
    </source>
</evidence>
<proteinExistence type="inferred from homology"/>
<dbReference type="RefSeq" id="WP_089909885.1">
    <property type="nucleotide sequence ID" value="NZ_FOBB01000002.1"/>
</dbReference>
<accession>A0A1H7R1Q3</accession>
<dbReference type="SUPFAM" id="SSF51735">
    <property type="entry name" value="NAD(P)-binding Rossmann-fold domains"/>
    <property type="match status" value="1"/>
</dbReference>
<protein>
    <submittedName>
        <fullName evidence="3">NAD(P)-dependent dehydrogenase, short-chain alcohol dehydrogenase family</fullName>
    </submittedName>
</protein>
<dbReference type="InterPro" id="IPR036291">
    <property type="entry name" value="NAD(P)-bd_dom_sf"/>
</dbReference>
<organism evidence="3 4">
    <name type="scientific">Chitinophaga rupis</name>
    <dbReference type="NCBI Taxonomy" id="573321"/>
    <lineage>
        <taxon>Bacteria</taxon>
        <taxon>Pseudomonadati</taxon>
        <taxon>Bacteroidota</taxon>
        <taxon>Chitinophagia</taxon>
        <taxon>Chitinophagales</taxon>
        <taxon>Chitinophagaceae</taxon>
        <taxon>Chitinophaga</taxon>
    </lineage>
</organism>
<dbReference type="STRING" id="573321.SAMN04488505_102497"/>
<dbReference type="Gene3D" id="3.40.50.720">
    <property type="entry name" value="NAD(P)-binding Rossmann-like Domain"/>
    <property type="match status" value="1"/>
</dbReference>
<dbReference type="EMBL" id="FOBB01000002">
    <property type="protein sequence ID" value="SEL53908.1"/>
    <property type="molecule type" value="Genomic_DNA"/>
</dbReference>
<gene>
    <name evidence="3" type="ORF">SAMN04488505_102497</name>
</gene>
<evidence type="ECO:0000313" key="4">
    <source>
        <dbReference type="Proteomes" id="UP000198984"/>
    </source>
</evidence>
<evidence type="ECO:0000256" key="2">
    <source>
        <dbReference type="ARBA" id="ARBA00023002"/>
    </source>
</evidence>
<name>A0A1H7R1Q3_9BACT</name>
<dbReference type="Pfam" id="PF00106">
    <property type="entry name" value="adh_short"/>
    <property type="match status" value="1"/>
</dbReference>
<dbReference type="PANTHER" id="PTHR24320:SF283">
    <property type="entry name" value="RETINOL DEHYDROGENASE 11"/>
    <property type="match status" value="1"/>
</dbReference>